<comment type="similarity">
    <text evidence="2">Belongs to the transposase mutator family.</text>
</comment>
<dbReference type="GO" id="GO:0004803">
    <property type="term" value="F:transposase activity"/>
    <property type="evidence" value="ECO:0007669"/>
    <property type="project" value="InterPro"/>
</dbReference>
<dbReference type="Proteomes" id="UP000014521">
    <property type="component" value="Unassembled WGS sequence"/>
</dbReference>
<dbReference type="InterPro" id="IPR001207">
    <property type="entry name" value="Transposase_mutator"/>
</dbReference>
<organism evidence="6 7">
    <name type="scientific">Gardnerella vaginalis JCP8108</name>
    <dbReference type="NCBI Taxonomy" id="1261066"/>
    <lineage>
        <taxon>Bacteria</taxon>
        <taxon>Bacillati</taxon>
        <taxon>Actinomycetota</taxon>
        <taxon>Actinomycetes</taxon>
        <taxon>Bifidobacteriales</taxon>
        <taxon>Bifidobacteriaceae</taxon>
        <taxon>Gardnerella</taxon>
    </lineage>
</organism>
<protein>
    <recommendedName>
        <fullName evidence="8">MULE transposase domain-containing protein</fullName>
    </recommendedName>
</protein>
<dbReference type="GO" id="GO:0006313">
    <property type="term" value="P:DNA transposition"/>
    <property type="evidence" value="ECO:0007669"/>
    <property type="project" value="InterPro"/>
</dbReference>
<keyword evidence="5" id="KW-0233">DNA recombination</keyword>
<dbReference type="HOGENOM" id="CLU_062186_0_1_11"/>
<sequence length="276" mass="32152">MLKWNYFASCCIRENTEAYKSLLNNLLAPTVVITDGNAGALSAIKQVWSETRVQRCLVHVKRNIRVLTTSKPRLQSHKALWGLVKKLVKIRTLKESDLWVNLLQKSYNQWKDWLNQKTFRRNVSEENIPSWVRRNQQWWYTHQTARKAYNLLARQVKNGTLFTFLDPLLLEKTSVPIPSTTNALEGGINSQIKKLVSFHKGLSEDHMRRDIEWWCYFNSENPSNPKQFITAECFKPKNKKIIIDDNPIGPAHLDTGFDLCKADYHPDIAIRKGTMR</sequence>
<evidence type="ECO:0000256" key="3">
    <source>
        <dbReference type="ARBA" id="ARBA00022578"/>
    </source>
</evidence>
<accession>S4GNG9</accession>
<name>S4GNG9_GARVA</name>
<comment type="function">
    <text evidence="1">Required for the transposition of the insertion element.</text>
</comment>
<evidence type="ECO:0000256" key="2">
    <source>
        <dbReference type="ARBA" id="ARBA00010961"/>
    </source>
</evidence>
<dbReference type="GO" id="GO:0003677">
    <property type="term" value="F:DNA binding"/>
    <property type="evidence" value="ECO:0007669"/>
    <property type="project" value="UniProtKB-KW"/>
</dbReference>
<comment type="caution">
    <text evidence="6">The sequence shown here is derived from an EMBL/GenBank/DDBJ whole genome shotgun (WGS) entry which is preliminary data.</text>
</comment>
<dbReference type="EMBL" id="ATJJ01000107">
    <property type="protein sequence ID" value="EPI45817.1"/>
    <property type="molecule type" value="Genomic_DNA"/>
</dbReference>
<dbReference type="AlphaFoldDB" id="S4GNG9"/>
<reference evidence="6 7" key="1">
    <citation type="submission" date="2013-06" db="EMBL/GenBank/DDBJ databases">
        <authorList>
            <person name="Weinstock G."/>
            <person name="Sodergren E."/>
            <person name="Lobos E.A."/>
            <person name="Fulton L."/>
            <person name="Fulton R."/>
            <person name="Courtney L."/>
            <person name="Fronick C."/>
            <person name="O'Laughlin M."/>
            <person name="Godfrey J."/>
            <person name="Wilson R.M."/>
            <person name="Miner T."/>
            <person name="Farmer C."/>
            <person name="Delehaunty K."/>
            <person name="Cordes M."/>
            <person name="Minx P."/>
            <person name="Tomlinson C."/>
            <person name="Chen J."/>
            <person name="Wollam A."/>
            <person name="Pepin K.H."/>
            <person name="Bhonagiri V."/>
            <person name="Zhang X."/>
            <person name="Warren W."/>
            <person name="Mitreva M."/>
            <person name="Mardis E.R."/>
            <person name="Wilson R.K."/>
        </authorList>
    </citation>
    <scope>NUCLEOTIDE SEQUENCE [LARGE SCALE GENOMIC DNA]</scope>
    <source>
        <strain evidence="6 7">JCP8108</strain>
    </source>
</reference>
<evidence type="ECO:0000256" key="5">
    <source>
        <dbReference type="ARBA" id="ARBA00023172"/>
    </source>
</evidence>
<dbReference type="PATRIC" id="fig|1261066.4.peg.1072"/>
<evidence type="ECO:0000256" key="1">
    <source>
        <dbReference type="ARBA" id="ARBA00002190"/>
    </source>
</evidence>
<evidence type="ECO:0000256" key="4">
    <source>
        <dbReference type="ARBA" id="ARBA00023125"/>
    </source>
</evidence>
<dbReference type="Pfam" id="PF00872">
    <property type="entry name" value="Transposase_mut"/>
    <property type="match status" value="1"/>
</dbReference>
<keyword evidence="4" id="KW-0238">DNA-binding</keyword>
<keyword evidence="3" id="KW-0815">Transposition</keyword>
<gene>
    <name evidence="6" type="ORF">HMPREF1581_01216</name>
</gene>
<proteinExistence type="inferred from homology"/>
<evidence type="ECO:0008006" key="8">
    <source>
        <dbReference type="Google" id="ProtNLM"/>
    </source>
</evidence>
<evidence type="ECO:0000313" key="7">
    <source>
        <dbReference type="Proteomes" id="UP000014521"/>
    </source>
</evidence>
<evidence type="ECO:0000313" key="6">
    <source>
        <dbReference type="EMBL" id="EPI45817.1"/>
    </source>
</evidence>